<dbReference type="Proteomes" id="UP000195557">
    <property type="component" value="Unassembled WGS sequence"/>
</dbReference>
<protein>
    <submittedName>
        <fullName evidence="2">Uncharacterized protein</fullName>
    </submittedName>
</protein>
<accession>A0A1Y5IAM7</accession>
<sequence>LARERFAVSLFAKRGGEGETEGRWRLLGRVACEPSAARDGALAPLFREEAVRRPSVGESLRCAPKWIVPSWCDATKTTFHLVLEKLKDGADEPSVGATPEDDARANDRDALSESKGTHYGDAKFTLMDMCGRGCDRSVVLECRDRPQANAPRTASVGRTRAECVLVLTPPERSRAWCSTKEKRSKGDVSRKREFTPADALSFEALFNCVEDALTDENAVLSVERHRLQRERAKQTLEAKPLSNSITDAYRTVAADDVPLGELPSVSARAPNRAQYGRSR</sequence>
<evidence type="ECO:0000313" key="2">
    <source>
        <dbReference type="EMBL" id="OUS45113.1"/>
    </source>
</evidence>
<feature type="region of interest" description="Disordered" evidence="1">
    <location>
        <begin position="90"/>
        <end position="114"/>
    </location>
</feature>
<feature type="non-terminal residue" evidence="2">
    <location>
        <position position="1"/>
    </location>
</feature>
<dbReference type="EMBL" id="KZ155791">
    <property type="protein sequence ID" value="OUS45113.1"/>
    <property type="molecule type" value="Genomic_DNA"/>
</dbReference>
<feature type="non-terminal residue" evidence="2">
    <location>
        <position position="279"/>
    </location>
</feature>
<dbReference type="AlphaFoldDB" id="A0A1Y5IAM7"/>
<gene>
    <name evidence="2" type="ORF">BE221DRAFT_47948</name>
</gene>
<evidence type="ECO:0000256" key="1">
    <source>
        <dbReference type="SAM" id="MobiDB-lite"/>
    </source>
</evidence>
<reference evidence="2" key="1">
    <citation type="submission" date="2017-04" db="EMBL/GenBank/DDBJ databases">
        <title>Population genomics of picophytoplankton unveils novel chromosome hypervariability.</title>
        <authorList>
            <consortium name="DOE Joint Genome Institute"/>
            <person name="Blanc-Mathieu R."/>
            <person name="Krasovec M."/>
            <person name="Hebrard M."/>
            <person name="Yau S."/>
            <person name="Desgranges E."/>
            <person name="Martin J."/>
            <person name="Schackwitz W."/>
            <person name="Kuo A."/>
            <person name="Salin G."/>
            <person name="Donnadieu C."/>
            <person name="Desdevises Y."/>
            <person name="Sanchez-Ferandin S."/>
            <person name="Moreau H."/>
            <person name="Rivals E."/>
            <person name="Grigoriev I.V."/>
            <person name="Grimsley N."/>
            <person name="Eyre-Walker A."/>
            <person name="Piganeau G."/>
        </authorList>
    </citation>
    <scope>NUCLEOTIDE SEQUENCE [LARGE SCALE GENOMIC DNA]</scope>
    <source>
        <strain evidence="2">RCC 1115</strain>
    </source>
</reference>
<proteinExistence type="predicted"/>
<name>A0A1Y5IAM7_OSTTA</name>
<organism evidence="2">
    <name type="scientific">Ostreococcus tauri</name>
    <name type="common">Marine green alga</name>
    <dbReference type="NCBI Taxonomy" id="70448"/>
    <lineage>
        <taxon>Eukaryota</taxon>
        <taxon>Viridiplantae</taxon>
        <taxon>Chlorophyta</taxon>
        <taxon>Mamiellophyceae</taxon>
        <taxon>Mamiellales</taxon>
        <taxon>Bathycoccaceae</taxon>
        <taxon>Ostreococcus</taxon>
    </lineage>
</organism>
<feature type="region of interest" description="Disordered" evidence="1">
    <location>
        <begin position="260"/>
        <end position="279"/>
    </location>
</feature>
<feature type="compositionally biased region" description="Basic and acidic residues" evidence="1">
    <location>
        <begin position="101"/>
        <end position="114"/>
    </location>
</feature>